<gene>
    <name evidence="1" type="ORF">S01H4_54756</name>
</gene>
<reference evidence="1" key="1">
    <citation type="journal article" date="2014" name="Front. Microbiol.">
        <title>High frequency of phylogenetically diverse reductive dehalogenase-homologous genes in deep subseafloor sedimentary metagenomes.</title>
        <authorList>
            <person name="Kawai M."/>
            <person name="Futagami T."/>
            <person name="Toyoda A."/>
            <person name="Takaki Y."/>
            <person name="Nishi S."/>
            <person name="Hori S."/>
            <person name="Arai W."/>
            <person name="Tsubouchi T."/>
            <person name="Morono Y."/>
            <person name="Uchiyama I."/>
            <person name="Ito T."/>
            <person name="Fujiyama A."/>
            <person name="Inagaki F."/>
            <person name="Takami H."/>
        </authorList>
    </citation>
    <scope>NUCLEOTIDE SEQUENCE</scope>
    <source>
        <strain evidence="1">Expedition CK06-06</strain>
    </source>
</reference>
<dbReference type="EMBL" id="BART01031534">
    <property type="protein sequence ID" value="GAH15400.1"/>
    <property type="molecule type" value="Genomic_DNA"/>
</dbReference>
<name>X1E4R8_9ZZZZ</name>
<proteinExistence type="predicted"/>
<organism evidence="1">
    <name type="scientific">marine sediment metagenome</name>
    <dbReference type="NCBI Taxonomy" id="412755"/>
    <lineage>
        <taxon>unclassified sequences</taxon>
        <taxon>metagenomes</taxon>
        <taxon>ecological metagenomes</taxon>
    </lineage>
</organism>
<protein>
    <submittedName>
        <fullName evidence="1">Uncharacterized protein</fullName>
    </submittedName>
</protein>
<accession>X1E4R8</accession>
<evidence type="ECO:0000313" key="1">
    <source>
        <dbReference type="EMBL" id="GAH15400.1"/>
    </source>
</evidence>
<comment type="caution">
    <text evidence="1">The sequence shown here is derived from an EMBL/GenBank/DDBJ whole genome shotgun (WGS) entry which is preliminary data.</text>
</comment>
<sequence length="156" mass="18365">VMEAVQFCRVSRACEMIAGRWLEKFDRLGNVAMIWISDTRKVFIGSVDALYYLLEPKIRADKDFEKATKEFGKDLENIFNKYAYTHWKTKEKFLPTIGSTIVLANDKTKRYEFVKGGWDMYGNLYFDKILEVYDLMFGELNCLIQRLGYFKKKAGF</sequence>
<dbReference type="AlphaFoldDB" id="X1E4R8"/>
<feature type="non-terminal residue" evidence="1">
    <location>
        <position position="1"/>
    </location>
</feature>